<comment type="caution">
    <text evidence="16">The sequence shown here is derived from an EMBL/GenBank/DDBJ whole genome shotgun (WGS) entry which is preliminary data.</text>
</comment>
<dbReference type="Pfam" id="PF00701">
    <property type="entry name" value="DHDPS"/>
    <property type="match status" value="1"/>
</dbReference>
<dbReference type="HOGENOM" id="CLU_049343_7_1_11"/>
<dbReference type="STRING" id="1035195.HMPREF9997_01408"/>
<comment type="subunit">
    <text evidence="12">Homotetramer; dimer of dimers.</text>
</comment>
<comment type="pathway">
    <text evidence="2 12">Amino-acid biosynthesis; L-lysine biosynthesis via DAP pathway; (S)-tetrahydrodipicolinate from L-aspartate: step 3/4.</text>
</comment>
<dbReference type="GO" id="GO:0019877">
    <property type="term" value="P:diaminopimelate biosynthetic process"/>
    <property type="evidence" value="ECO:0007669"/>
    <property type="project" value="UniProtKB-UniRule"/>
</dbReference>
<comment type="caution">
    <text evidence="12">Was originally thought to be a dihydrodipicolinate synthase (DHDPS), catalyzing the condensation of (S)-aspartate-beta-semialdehyde [(S)-ASA] and pyruvate to dihydrodipicolinate (DHDP). However, it was shown in E.coli that the product of the enzymatic reaction is not dihydrodipicolinate but in fact (4S)-4-hydroxy-2,3,4,5-tetrahydro-(2S)-dipicolinic acid (HTPA), and that the consecutive dehydration reaction leading to DHDP is not spontaneous but catalyzed by DapB.</text>
</comment>
<reference evidence="16 17" key="1">
    <citation type="submission" date="2012-05" db="EMBL/GenBank/DDBJ databases">
        <authorList>
            <person name="Weinstock G."/>
            <person name="Sodergren E."/>
            <person name="Lobos E.A."/>
            <person name="Fulton L."/>
            <person name="Fulton R."/>
            <person name="Courtney L."/>
            <person name="Fronick C."/>
            <person name="O'Laughlin M."/>
            <person name="Godfrey J."/>
            <person name="Wilson R.M."/>
            <person name="Miner T."/>
            <person name="Farmer C."/>
            <person name="Delehaunty K."/>
            <person name="Cordes M."/>
            <person name="Minx P."/>
            <person name="Tomlinson C."/>
            <person name="Chen J."/>
            <person name="Wollam A."/>
            <person name="Pepin K.H."/>
            <person name="Bhonagiri V."/>
            <person name="Zhang X."/>
            <person name="Suruliraj S."/>
            <person name="Warren W."/>
            <person name="Mitreva M."/>
            <person name="Mardis E.R."/>
            <person name="Wilson R.K."/>
        </authorList>
    </citation>
    <scope>NUCLEOTIDE SEQUENCE [LARGE SCALE GENOMIC DNA]</scope>
    <source>
        <strain evidence="16 17">F0235</strain>
    </source>
</reference>
<comment type="catalytic activity">
    <reaction evidence="11 12">
        <text>L-aspartate 4-semialdehyde + pyruvate = (2S,4S)-4-hydroxy-2,3,4,5-tetrahydrodipicolinate + H2O + H(+)</text>
        <dbReference type="Rhea" id="RHEA:34171"/>
        <dbReference type="ChEBI" id="CHEBI:15361"/>
        <dbReference type="ChEBI" id="CHEBI:15377"/>
        <dbReference type="ChEBI" id="CHEBI:15378"/>
        <dbReference type="ChEBI" id="CHEBI:67139"/>
        <dbReference type="ChEBI" id="CHEBI:537519"/>
        <dbReference type="EC" id="4.3.3.7"/>
    </reaction>
</comment>
<comment type="subcellular location">
    <subcellularLocation>
        <location evidence="12">Cytoplasm</location>
    </subcellularLocation>
</comment>
<evidence type="ECO:0000256" key="11">
    <source>
        <dbReference type="ARBA" id="ARBA00047836"/>
    </source>
</evidence>
<accession>L1MG05</accession>
<dbReference type="PANTHER" id="PTHR12128">
    <property type="entry name" value="DIHYDRODIPICOLINATE SYNTHASE"/>
    <property type="match status" value="1"/>
</dbReference>
<organism evidence="16 17">
    <name type="scientific">Corynebacterium durum F0235</name>
    <dbReference type="NCBI Taxonomy" id="1035195"/>
    <lineage>
        <taxon>Bacteria</taxon>
        <taxon>Bacillati</taxon>
        <taxon>Actinomycetota</taxon>
        <taxon>Actinomycetes</taxon>
        <taxon>Mycobacteriales</taxon>
        <taxon>Corynebacteriaceae</taxon>
        <taxon>Corynebacterium</taxon>
    </lineage>
</organism>
<keyword evidence="7 12" id="KW-0220">Diaminopimelate biosynthesis</keyword>
<evidence type="ECO:0000256" key="12">
    <source>
        <dbReference type="HAMAP-Rule" id="MF_00418"/>
    </source>
</evidence>
<evidence type="ECO:0000256" key="14">
    <source>
        <dbReference type="PIRSR" id="PIRSR001365-1"/>
    </source>
</evidence>
<dbReference type="NCBIfam" id="TIGR00674">
    <property type="entry name" value="dapA"/>
    <property type="match status" value="1"/>
</dbReference>
<evidence type="ECO:0000256" key="9">
    <source>
        <dbReference type="ARBA" id="ARBA00023239"/>
    </source>
</evidence>
<dbReference type="GO" id="GO:0009089">
    <property type="term" value="P:lysine biosynthetic process via diaminopimelate"/>
    <property type="evidence" value="ECO:0007669"/>
    <property type="project" value="UniProtKB-UniRule"/>
</dbReference>
<feature type="active site" description="Schiff-base intermediate with substrate" evidence="12 14">
    <location>
        <position position="173"/>
    </location>
</feature>
<evidence type="ECO:0000256" key="7">
    <source>
        <dbReference type="ARBA" id="ARBA00022915"/>
    </source>
</evidence>
<keyword evidence="9 12" id="KW-0456">Lyase</keyword>
<dbReference type="PATRIC" id="fig|1035195.3.peg.1264"/>
<dbReference type="InterPro" id="IPR002220">
    <property type="entry name" value="DapA-like"/>
</dbReference>
<gene>
    <name evidence="12" type="primary">dapA</name>
    <name evidence="16" type="ORF">HMPREF9997_01408</name>
</gene>
<dbReference type="HAMAP" id="MF_00418">
    <property type="entry name" value="DapA"/>
    <property type="match status" value="1"/>
</dbReference>
<comment type="function">
    <text evidence="1 12">Catalyzes the condensation of (S)-aspartate-beta-semialdehyde [(S)-ASA] and pyruvate to 4-hydroxy-tetrahydrodipicolinate (HTPA).</text>
</comment>
<dbReference type="InterPro" id="IPR020624">
    <property type="entry name" value="Schiff_base-form_aldolases_CS"/>
</dbReference>
<sequence>MNSGFAVTTGAEDFGTVAVAMVTPFAADGSLDVAAARALAAHLVDKGCDSLILSGTTGESPTTTMAEKIDLITHVRAEVGDGVKLVAGAGTYNTAESVELARASAQAGADALLVVTPYYSKPNQEGLYRHFTMIADATDLPICLYDIPPRSVIPIENDTIRRLADHKNIKALKDAKGDIAGSAPLILETGLAWYSGDDTLNLPWLAVGATGFISVIGHAAPHILRELHTSFEEGDLARAREINATLTPLVAAQARLGGVSFAKAALRLQGIEVGDPRLPQIAANDAQLEELRRDLEKAGVLTI</sequence>
<keyword evidence="10 12" id="KW-0704">Schiff base</keyword>
<feature type="binding site" evidence="12 15">
    <location>
        <position position="213"/>
    </location>
    <ligand>
        <name>pyruvate</name>
        <dbReference type="ChEBI" id="CHEBI:15361"/>
    </ligand>
</feature>
<dbReference type="PROSITE" id="PS00665">
    <property type="entry name" value="DHDPS_1"/>
    <property type="match status" value="1"/>
</dbReference>
<dbReference type="eggNOG" id="COG0329">
    <property type="taxonomic scope" value="Bacteria"/>
</dbReference>
<dbReference type="GO" id="GO:0008840">
    <property type="term" value="F:4-hydroxy-tetrahydrodipicolinate synthase activity"/>
    <property type="evidence" value="ECO:0007669"/>
    <property type="project" value="UniProtKB-UniRule"/>
</dbReference>
<evidence type="ECO:0000256" key="4">
    <source>
        <dbReference type="ARBA" id="ARBA00012086"/>
    </source>
</evidence>
<evidence type="ECO:0000256" key="8">
    <source>
        <dbReference type="ARBA" id="ARBA00023154"/>
    </source>
</evidence>
<dbReference type="EC" id="4.3.3.7" evidence="4 12"/>
<dbReference type="PROSITE" id="PS00666">
    <property type="entry name" value="DHDPS_2"/>
    <property type="match status" value="1"/>
</dbReference>
<feature type="site" description="Part of a proton relay during catalysis" evidence="12">
    <location>
        <position position="56"/>
    </location>
</feature>
<keyword evidence="17" id="KW-1185">Reference proteome</keyword>
<dbReference type="UniPathway" id="UPA00034">
    <property type="reaction ID" value="UER00017"/>
</dbReference>
<evidence type="ECO:0000256" key="13">
    <source>
        <dbReference type="PIRNR" id="PIRNR001365"/>
    </source>
</evidence>
<evidence type="ECO:0000256" key="1">
    <source>
        <dbReference type="ARBA" id="ARBA00003294"/>
    </source>
</evidence>
<dbReference type="PRINTS" id="PR00146">
    <property type="entry name" value="DHPICSNTHASE"/>
</dbReference>
<evidence type="ECO:0000256" key="5">
    <source>
        <dbReference type="ARBA" id="ARBA00022490"/>
    </source>
</evidence>
<evidence type="ECO:0000313" key="16">
    <source>
        <dbReference type="EMBL" id="EKX90193.1"/>
    </source>
</evidence>
<evidence type="ECO:0000256" key="6">
    <source>
        <dbReference type="ARBA" id="ARBA00022605"/>
    </source>
</evidence>
<dbReference type="SMART" id="SM01130">
    <property type="entry name" value="DHDPS"/>
    <property type="match status" value="1"/>
</dbReference>
<dbReference type="InterPro" id="IPR013785">
    <property type="entry name" value="Aldolase_TIM"/>
</dbReference>
<dbReference type="PIRSF" id="PIRSF001365">
    <property type="entry name" value="DHDPS"/>
    <property type="match status" value="1"/>
</dbReference>
<feature type="active site" description="Proton donor/acceptor" evidence="12 14">
    <location>
        <position position="145"/>
    </location>
</feature>
<dbReference type="SUPFAM" id="SSF51569">
    <property type="entry name" value="Aldolase"/>
    <property type="match status" value="1"/>
</dbReference>
<evidence type="ECO:0000256" key="10">
    <source>
        <dbReference type="ARBA" id="ARBA00023270"/>
    </source>
</evidence>
<dbReference type="InterPro" id="IPR005263">
    <property type="entry name" value="DapA"/>
</dbReference>
<dbReference type="EMBL" id="AMEM01000018">
    <property type="protein sequence ID" value="EKX90193.1"/>
    <property type="molecule type" value="Genomic_DNA"/>
</dbReference>
<feature type="site" description="Part of a proton relay during catalysis" evidence="12">
    <location>
        <position position="119"/>
    </location>
</feature>
<protein>
    <recommendedName>
        <fullName evidence="4 12">4-hydroxy-tetrahydrodipicolinate synthase</fullName>
        <shortName evidence="12">HTPA synthase</shortName>
        <ecNumber evidence="4 12">4.3.3.7</ecNumber>
    </recommendedName>
</protein>
<evidence type="ECO:0000256" key="15">
    <source>
        <dbReference type="PIRSR" id="PIRSR001365-2"/>
    </source>
</evidence>
<dbReference type="CDD" id="cd00950">
    <property type="entry name" value="DHDPS"/>
    <property type="match status" value="1"/>
</dbReference>
<dbReference type="OrthoDB" id="9782828at2"/>
<evidence type="ECO:0000256" key="3">
    <source>
        <dbReference type="ARBA" id="ARBA00007592"/>
    </source>
</evidence>
<dbReference type="Gene3D" id="3.20.20.70">
    <property type="entry name" value="Aldolase class I"/>
    <property type="match status" value="1"/>
</dbReference>
<feature type="binding site" evidence="12 15">
    <location>
        <position position="57"/>
    </location>
    <ligand>
        <name>pyruvate</name>
        <dbReference type="ChEBI" id="CHEBI:15361"/>
    </ligand>
</feature>
<keyword evidence="8 12" id="KW-0457">Lysine biosynthesis</keyword>
<dbReference type="PANTHER" id="PTHR12128:SF66">
    <property type="entry name" value="4-HYDROXY-2-OXOGLUTARATE ALDOLASE, MITOCHONDRIAL"/>
    <property type="match status" value="1"/>
</dbReference>
<keyword evidence="6 12" id="KW-0028">Amino-acid biosynthesis</keyword>
<proteinExistence type="inferred from homology"/>
<dbReference type="GO" id="GO:0005829">
    <property type="term" value="C:cytosol"/>
    <property type="evidence" value="ECO:0007669"/>
    <property type="project" value="TreeGrafter"/>
</dbReference>
<dbReference type="Proteomes" id="UP000010445">
    <property type="component" value="Unassembled WGS sequence"/>
</dbReference>
<evidence type="ECO:0000313" key="17">
    <source>
        <dbReference type="Proteomes" id="UP000010445"/>
    </source>
</evidence>
<evidence type="ECO:0000256" key="2">
    <source>
        <dbReference type="ARBA" id="ARBA00005120"/>
    </source>
</evidence>
<comment type="similarity">
    <text evidence="3 12 13">Belongs to the DapA family.</text>
</comment>
<name>L1MG05_9CORY</name>
<keyword evidence="5 12" id="KW-0963">Cytoplasm</keyword>
<dbReference type="AlphaFoldDB" id="L1MG05"/>
<dbReference type="InterPro" id="IPR020625">
    <property type="entry name" value="Schiff_base-form_aldolases_AS"/>
</dbReference>
<dbReference type="RefSeq" id="WP_006063637.1">
    <property type="nucleotide sequence ID" value="NZ_KB290831.1"/>
</dbReference>